<keyword evidence="1" id="KW-1133">Transmembrane helix</keyword>
<dbReference type="EMBL" id="JAUSWH010000002">
    <property type="protein sequence ID" value="MDQ0454823.1"/>
    <property type="molecule type" value="Genomic_DNA"/>
</dbReference>
<protein>
    <submittedName>
        <fullName evidence="2">Membrane protein</fullName>
    </submittedName>
</protein>
<proteinExistence type="predicted"/>
<feature type="transmembrane region" description="Helical" evidence="1">
    <location>
        <begin position="68"/>
        <end position="96"/>
    </location>
</feature>
<comment type="caution">
    <text evidence="2">The sequence shown here is derived from an EMBL/GenBank/DDBJ whole genome shotgun (WGS) entry which is preliminary data.</text>
</comment>
<accession>A0ABU0IAY0</accession>
<reference evidence="2 3" key="1">
    <citation type="submission" date="2023-07" db="EMBL/GenBank/DDBJ databases">
        <title>Genomic Encyclopedia of Type Strains, Phase IV (KMG-IV): sequencing the most valuable type-strain genomes for metagenomic binning, comparative biology and taxonomic classification.</title>
        <authorList>
            <person name="Goeker M."/>
        </authorList>
    </citation>
    <scope>NUCLEOTIDE SEQUENCE [LARGE SCALE GENOMIC DNA]</scope>
    <source>
        <strain evidence="2 3">DSM 100301</strain>
    </source>
</reference>
<evidence type="ECO:0000313" key="2">
    <source>
        <dbReference type="EMBL" id="MDQ0454823.1"/>
    </source>
</evidence>
<evidence type="ECO:0000313" key="3">
    <source>
        <dbReference type="Proteomes" id="UP001235269"/>
    </source>
</evidence>
<dbReference type="Pfam" id="PF05437">
    <property type="entry name" value="AzlD"/>
    <property type="match status" value="1"/>
</dbReference>
<keyword evidence="1" id="KW-0472">Membrane</keyword>
<keyword evidence="3" id="KW-1185">Reference proteome</keyword>
<dbReference type="RefSeq" id="WP_307157019.1">
    <property type="nucleotide sequence ID" value="NZ_JAUSWH010000002.1"/>
</dbReference>
<evidence type="ECO:0000256" key="1">
    <source>
        <dbReference type="SAM" id="Phobius"/>
    </source>
</evidence>
<sequence>MTLDPHMVMIILAAAIATYLTRAGGYLVISRIRSLPPRAEAALNAVPAAVLTTLVAPAFFMGGMDVKIAMLIGLAAGLRFSIIPMLLMGWGAAIVIRHAPF</sequence>
<dbReference type="Proteomes" id="UP001235269">
    <property type="component" value="Unassembled WGS sequence"/>
</dbReference>
<feature type="transmembrane region" description="Helical" evidence="1">
    <location>
        <begin position="6"/>
        <end position="29"/>
    </location>
</feature>
<keyword evidence="1" id="KW-0812">Transmembrane</keyword>
<name>A0ABU0IAY0_9HYPH</name>
<feature type="transmembrane region" description="Helical" evidence="1">
    <location>
        <begin position="41"/>
        <end position="62"/>
    </location>
</feature>
<gene>
    <name evidence="2" type="ORF">QO005_001150</name>
</gene>
<dbReference type="InterPro" id="IPR008407">
    <property type="entry name" value="Brnchd-chn_aa_trnsp_AzlD"/>
</dbReference>
<organism evidence="2 3">
    <name type="scientific">Rhizobium paknamense</name>
    <dbReference type="NCBI Taxonomy" id="1206817"/>
    <lineage>
        <taxon>Bacteria</taxon>
        <taxon>Pseudomonadati</taxon>
        <taxon>Pseudomonadota</taxon>
        <taxon>Alphaproteobacteria</taxon>
        <taxon>Hyphomicrobiales</taxon>
        <taxon>Rhizobiaceae</taxon>
        <taxon>Rhizobium/Agrobacterium group</taxon>
        <taxon>Rhizobium</taxon>
    </lineage>
</organism>